<geneLocation type="plasmid" evidence="1">
    <name>pLVPK</name>
</geneLocation>
<reference evidence="1" key="2">
    <citation type="journal article" date="2004" name="Gene">
        <title>Sequencing and analysis of the large virulence plasmid pLVPK of Klebsiella pneumoniae CG43.</title>
        <authorList>
            <person name="Chen Y.T."/>
            <person name="Chang H.Y."/>
            <person name="Lai Y.C."/>
            <person name="Pan C.C."/>
            <person name="Tsai S.F."/>
            <person name="Peng H.L."/>
        </authorList>
    </citation>
    <scope>NUCLEOTIDE SEQUENCE</scope>
    <source>
        <strain evidence="1">CG43</strain>
        <plasmid evidence="1">pLVPK</plasmid>
    </source>
</reference>
<accession>Q6U5U9</accession>
<sequence length="72" mass="8168">MLINPGLKKGSKVSGAQRVAESAVTASDRNDLCYVSIDRFRRNSVSVVCSRTDVRILPRRHRRYRNKCGSME</sequence>
<evidence type="ECO:0000313" key="1">
    <source>
        <dbReference type="EMBL" id="AAR07772.1"/>
    </source>
</evidence>
<protein>
    <submittedName>
        <fullName evidence="1">Uncharacterized protein</fullName>
    </submittedName>
</protein>
<name>Q6U5U9_KLEPN</name>
<organism evidence="1">
    <name type="scientific">Klebsiella pneumoniae CG43</name>
    <dbReference type="NCBI Taxonomy" id="1244085"/>
    <lineage>
        <taxon>Bacteria</taxon>
        <taxon>Pseudomonadati</taxon>
        <taxon>Pseudomonadota</taxon>
        <taxon>Gammaproteobacteria</taxon>
        <taxon>Enterobacterales</taxon>
        <taxon>Enterobacteriaceae</taxon>
        <taxon>Klebsiella/Raoultella group</taxon>
        <taxon>Klebsiella</taxon>
        <taxon>Klebsiella pneumoniae complex</taxon>
    </lineage>
</organism>
<dbReference type="EMBL" id="AY378100">
    <property type="protein sequence ID" value="AAR07772.1"/>
    <property type="molecule type" value="Genomic_DNA"/>
</dbReference>
<gene>
    <name evidence="1" type="ORF">LV213</name>
</gene>
<proteinExistence type="predicted"/>
<keyword evidence="1" id="KW-0614">Plasmid</keyword>
<dbReference type="AlphaFoldDB" id="Q6U5U9"/>
<reference evidence="1" key="1">
    <citation type="submission" date="2003-09" db="EMBL/GenBank/DDBJ databases">
        <authorList>
            <person name="Chen Y.-T."/>
            <person name="Peng H.-L."/>
        </authorList>
    </citation>
    <scope>NUCLEOTIDE SEQUENCE</scope>
    <source>
        <strain evidence="1">CG43</strain>
        <plasmid evidence="1">pLVPK</plasmid>
    </source>
</reference>